<dbReference type="SUPFAM" id="SSF53300">
    <property type="entry name" value="vWA-like"/>
    <property type="match status" value="1"/>
</dbReference>
<reference evidence="3 4" key="1">
    <citation type="submission" date="2015-09" db="EMBL/GenBank/DDBJ databases">
        <authorList>
            <consortium name="Swine Surveillance"/>
        </authorList>
    </citation>
    <scope>NUCLEOTIDE SEQUENCE [LARGE SCALE GENOMIC DNA]</scope>
    <source>
        <strain evidence="3 4">CECT 8399</strain>
    </source>
</reference>
<organism evidence="3 4">
    <name type="scientific">Leisingera aquaemixtae</name>
    <dbReference type="NCBI Taxonomy" id="1396826"/>
    <lineage>
        <taxon>Bacteria</taxon>
        <taxon>Pseudomonadati</taxon>
        <taxon>Pseudomonadota</taxon>
        <taxon>Alphaproteobacteria</taxon>
        <taxon>Rhodobacterales</taxon>
        <taxon>Roseobacteraceae</taxon>
        <taxon>Leisingera</taxon>
    </lineage>
</organism>
<keyword evidence="1" id="KW-0472">Membrane</keyword>
<dbReference type="InterPro" id="IPR028087">
    <property type="entry name" value="Tad_N"/>
</dbReference>
<gene>
    <name evidence="3" type="ORF">PHA8399_00183</name>
</gene>
<dbReference type="Proteomes" id="UP000051326">
    <property type="component" value="Unassembled WGS sequence"/>
</dbReference>
<dbReference type="EMBL" id="CYSR01000002">
    <property type="protein sequence ID" value="CUH98076.1"/>
    <property type="molecule type" value="Genomic_DNA"/>
</dbReference>
<dbReference type="AlphaFoldDB" id="A0A0P1HHY1"/>
<feature type="transmembrane region" description="Helical" evidence="1">
    <location>
        <begin position="35"/>
        <end position="56"/>
    </location>
</feature>
<dbReference type="RefSeq" id="WP_058284328.1">
    <property type="nucleotide sequence ID" value="NZ_CYSR01000002.1"/>
</dbReference>
<name>A0A0P1HHY1_9RHOB</name>
<evidence type="ECO:0000313" key="4">
    <source>
        <dbReference type="Proteomes" id="UP000051326"/>
    </source>
</evidence>
<feature type="domain" description="Putative Flp pilus-assembly TadG-like N-terminal" evidence="2">
    <location>
        <begin position="38"/>
        <end position="77"/>
    </location>
</feature>
<keyword evidence="1" id="KW-0812">Transmembrane</keyword>
<protein>
    <submittedName>
        <fullName evidence="3">Flp pilus assembly protein TadG</fullName>
    </submittedName>
</protein>
<evidence type="ECO:0000259" key="2">
    <source>
        <dbReference type="Pfam" id="PF13400"/>
    </source>
</evidence>
<dbReference type="STRING" id="1396826.PHA8399_00183"/>
<sequence>MNMRHKNSTALCSPLRLSGLSKVQSFLREEDGVLAKPMIGTFLAMLAVGGIGVDLMRMERDRTELQYTLDRAVLAAADLDQSLDADAVVLDYLTKAGLQQYYSDPDDQKGLGYKSVEATINTDFEAYLLKFAGGDNMSLHANSRAEETIGSVEISMVLDISGSMNSGNRLVNLQAAAKSFVTQITSNTDVTNLSISIIPYATQVNAGKELLSKYPNVSQEHDSSYCVNFIKDQFSKHTLNQGENLIRTAHFDTFTYSMNMIDRPVCPTRAGSAILPFTNDAAELHAYIDSLTAYGNTSIDIGMKWGSALLDPTARGVVNALVDDGVIDASFRNRPTDYGSGDTLKIIILMSDGQNTNQYMLNNSRREGTSDVWYNEEADLFSVYNPSDGPSGKDYYWYPMGRWEDHIYGEGTYQTCGYYSCTTHAESGSSARLSYQQLHARVSLASIARYLYRNTSDAWAYWYTAGRTFHNRVAKDQHTKTICDITKDQGVIVYSVGFEAPTKGIRVLEDCASSPAHFFDVEGLEISDAFSSIATSIRQLRLTQ</sequence>
<dbReference type="InterPro" id="IPR036465">
    <property type="entry name" value="vWFA_dom_sf"/>
</dbReference>
<accession>A0A0P1HHY1</accession>
<evidence type="ECO:0000313" key="3">
    <source>
        <dbReference type="EMBL" id="CUH98076.1"/>
    </source>
</evidence>
<proteinExistence type="predicted"/>
<keyword evidence="1" id="KW-1133">Transmembrane helix</keyword>
<evidence type="ECO:0000256" key="1">
    <source>
        <dbReference type="SAM" id="Phobius"/>
    </source>
</evidence>
<dbReference type="Pfam" id="PF13400">
    <property type="entry name" value="Tad"/>
    <property type="match status" value="1"/>
</dbReference>
<dbReference type="Gene3D" id="3.40.50.410">
    <property type="entry name" value="von Willebrand factor, type A domain"/>
    <property type="match status" value="1"/>
</dbReference>